<evidence type="ECO:0000313" key="6">
    <source>
        <dbReference type="EMBL" id="GII58392.1"/>
    </source>
</evidence>
<evidence type="ECO:0000259" key="5">
    <source>
        <dbReference type="PROSITE" id="PS50977"/>
    </source>
</evidence>
<dbReference type="InterPro" id="IPR001647">
    <property type="entry name" value="HTH_TetR"/>
</dbReference>
<keyword evidence="7" id="KW-1185">Reference proteome</keyword>
<feature type="domain" description="HTH tetR-type" evidence="5">
    <location>
        <begin position="5"/>
        <end position="65"/>
    </location>
</feature>
<name>A0A8J3Y074_9ACTN</name>
<feature type="DNA-binding region" description="H-T-H motif" evidence="4">
    <location>
        <begin position="28"/>
        <end position="47"/>
    </location>
</feature>
<keyword evidence="2 4" id="KW-0238">DNA-binding</keyword>
<evidence type="ECO:0000256" key="4">
    <source>
        <dbReference type="PROSITE-ProRule" id="PRU00335"/>
    </source>
</evidence>
<dbReference type="Gene3D" id="1.10.10.60">
    <property type="entry name" value="Homeodomain-like"/>
    <property type="match status" value="1"/>
</dbReference>
<sequence>MPRAGLSPAAVVDVALGVVDEQGPDSLTLSAVAARTGVAAPSLYKHVRNIGELRSLVARRVLEEMTDALGEAIMGRSGDEAVAALMQAWRRYAVNHPHRYAAMPPAPLSDPALAEAGGKLMTAALAVLRGCGLEGEAAVHAARCLRAAMHGFVVLEVAGGFGLPEDLDTTYRLLQKTMIDGLRQGA</sequence>
<dbReference type="Pfam" id="PF13305">
    <property type="entry name" value="TetR_C_33"/>
    <property type="match status" value="1"/>
</dbReference>
<dbReference type="Gene3D" id="1.10.357.10">
    <property type="entry name" value="Tetracycline Repressor, domain 2"/>
    <property type="match status" value="1"/>
</dbReference>
<accession>A0A8J3Y074</accession>
<dbReference type="SUPFAM" id="SSF46689">
    <property type="entry name" value="Homeodomain-like"/>
    <property type="match status" value="1"/>
</dbReference>
<protein>
    <submittedName>
        <fullName evidence="6">TetR family transcriptional regulator</fullName>
    </submittedName>
</protein>
<dbReference type="PROSITE" id="PS50977">
    <property type="entry name" value="HTH_TETR_2"/>
    <property type="match status" value="1"/>
</dbReference>
<dbReference type="InterPro" id="IPR050109">
    <property type="entry name" value="HTH-type_TetR-like_transc_reg"/>
</dbReference>
<proteinExistence type="predicted"/>
<dbReference type="GO" id="GO:0000976">
    <property type="term" value="F:transcription cis-regulatory region binding"/>
    <property type="evidence" value="ECO:0007669"/>
    <property type="project" value="TreeGrafter"/>
</dbReference>
<dbReference type="Pfam" id="PF00440">
    <property type="entry name" value="TetR_N"/>
    <property type="match status" value="1"/>
</dbReference>
<dbReference type="InterPro" id="IPR009057">
    <property type="entry name" value="Homeodomain-like_sf"/>
</dbReference>
<dbReference type="EMBL" id="BOOR01000064">
    <property type="protein sequence ID" value="GII58392.1"/>
    <property type="molecule type" value="Genomic_DNA"/>
</dbReference>
<dbReference type="GO" id="GO:0003700">
    <property type="term" value="F:DNA-binding transcription factor activity"/>
    <property type="evidence" value="ECO:0007669"/>
    <property type="project" value="TreeGrafter"/>
</dbReference>
<gene>
    <name evidence="6" type="ORF">Pth03_67810</name>
</gene>
<dbReference type="PANTHER" id="PTHR30055">
    <property type="entry name" value="HTH-TYPE TRANSCRIPTIONAL REGULATOR RUTR"/>
    <property type="match status" value="1"/>
</dbReference>
<organism evidence="6 7">
    <name type="scientific">Planotetraspora thailandica</name>
    <dbReference type="NCBI Taxonomy" id="487172"/>
    <lineage>
        <taxon>Bacteria</taxon>
        <taxon>Bacillati</taxon>
        <taxon>Actinomycetota</taxon>
        <taxon>Actinomycetes</taxon>
        <taxon>Streptosporangiales</taxon>
        <taxon>Streptosporangiaceae</taxon>
        <taxon>Planotetraspora</taxon>
    </lineage>
</organism>
<reference evidence="6" key="1">
    <citation type="submission" date="2021-01" db="EMBL/GenBank/DDBJ databases">
        <title>Whole genome shotgun sequence of Planotetraspora thailandica NBRC 104271.</title>
        <authorList>
            <person name="Komaki H."/>
            <person name="Tamura T."/>
        </authorList>
    </citation>
    <scope>NUCLEOTIDE SEQUENCE</scope>
    <source>
        <strain evidence="6">NBRC 104271</strain>
    </source>
</reference>
<dbReference type="RefSeq" id="WP_203948494.1">
    <property type="nucleotide sequence ID" value="NZ_BOOR01000064.1"/>
</dbReference>
<keyword evidence="3" id="KW-0804">Transcription</keyword>
<evidence type="ECO:0000256" key="1">
    <source>
        <dbReference type="ARBA" id="ARBA00023015"/>
    </source>
</evidence>
<evidence type="ECO:0000256" key="3">
    <source>
        <dbReference type="ARBA" id="ARBA00023163"/>
    </source>
</evidence>
<dbReference type="PANTHER" id="PTHR30055:SF239">
    <property type="entry name" value="TRANSCRIPTIONAL REGULATORY PROTEIN"/>
    <property type="match status" value="1"/>
</dbReference>
<dbReference type="SUPFAM" id="SSF48498">
    <property type="entry name" value="Tetracyclin repressor-like, C-terminal domain"/>
    <property type="match status" value="1"/>
</dbReference>
<dbReference type="InterPro" id="IPR025996">
    <property type="entry name" value="MT1864/Rv1816-like_C"/>
</dbReference>
<dbReference type="AlphaFoldDB" id="A0A8J3Y074"/>
<evidence type="ECO:0000313" key="7">
    <source>
        <dbReference type="Proteomes" id="UP000605992"/>
    </source>
</evidence>
<dbReference type="Proteomes" id="UP000605992">
    <property type="component" value="Unassembled WGS sequence"/>
</dbReference>
<evidence type="ECO:0000256" key="2">
    <source>
        <dbReference type="ARBA" id="ARBA00023125"/>
    </source>
</evidence>
<keyword evidence="1" id="KW-0805">Transcription regulation</keyword>
<comment type="caution">
    <text evidence="6">The sequence shown here is derived from an EMBL/GenBank/DDBJ whole genome shotgun (WGS) entry which is preliminary data.</text>
</comment>
<dbReference type="InterPro" id="IPR036271">
    <property type="entry name" value="Tet_transcr_reg_TetR-rel_C_sf"/>
</dbReference>